<evidence type="ECO:0000256" key="2">
    <source>
        <dbReference type="ARBA" id="ARBA00010799"/>
    </source>
</evidence>
<dbReference type="Pfam" id="PF04420">
    <property type="entry name" value="CHD5"/>
    <property type="match status" value="1"/>
</dbReference>
<evidence type="ECO:0000256" key="6">
    <source>
        <dbReference type="ARBA" id="ARBA00023136"/>
    </source>
</evidence>
<evidence type="ECO:0000256" key="4">
    <source>
        <dbReference type="ARBA" id="ARBA00022824"/>
    </source>
</evidence>
<evidence type="ECO:0000256" key="3">
    <source>
        <dbReference type="ARBA" id="ARBA00022692"/>
    </source>
</evidence>
<comment type="caution">
    <text evidence="8">The sequence shown here is derived from an EMBL/GenBank/DDBJ whole genome shotgun (WGS) entry which is preliminary data.</text>
</comment>
<keyword evidence="3 7" id="KW-0812">Transmembrane</keyword>
<dbReference type="Proteomes" id="UP000245383">
    <property type="component" value="Unassembled WGS sequence"/>
</dbReference>
<evidence type="ECO:0008006" key="10">
    <source>
        <dbReference type="Google" id="ProtNLM"/>
    </source>
</evidence>
<organism evidence="8 9">
    <name type="scientific">Smittium simulii</name>
    <dbReference type="NCBI Taxonomy" id="133385"/>
    <lineage>
        <taxon>Eukaryota</taxon>
        <taxon>Fungi</taxon>
        <taxon>Fungi incertae sedis</taxon>
        <taxon>Zoopagomycota</taxon>
        <taxon>Kickxellomycotina</taxon>
        <taxon>Harpellomycetes</taxon>
        <taxon>Harpellales</taxon>
        <taxon>Legeriomycetaceae</taxon>
        <taxon>Smittium</taxon>
    </lineage>
</organism>
<evidence type="ECO:0000256" key="1">
    <source>
        <dbReference type="ARBA" id="ARBA00004477"/>
    </source>
</evidence>
<keyword evidence="5 7" id="KW-1133">Transmembrane helix</keyword>
<dbReference type="InterPro" id="IPR029012">
    <property type="entry name" value="Helix_hairpin_bin_sf"/>
</dbReference>
<proteinExistence type="inferred from homology"/>
<name>A0A2T9Y9F5_9FUNG</name>
<keyword evidence="6 7" id="KW-0472">Membrane</keyword>
<dbReference type="PANTHER" id="PTHR42650:SF1">
    <property type="entry name" value="GUIDED ENTRY OF TAIL-ANCHORED PROTEINS FACTOR 1"/>
    <property type="match status" value="1"/>
</dbReference>
<dbReference type="AlphaFoldDB" id="A0A2T9Y9F5"/>
<dbReference type="GO" id="GO:0071816">
    <property type="term" value="P:tail-anchored membrane protein insertion into ER membrane"/>
    <property type="evidence" value="ECO:0007669"/>
    <property type="project" value="InterPro"/>
</dbReference>
<dbReference type="PANTHER" id="PTHR42650">
    <property type="entry name" value="TAIL-ANCHORED PROTEIN INSERTION RECEPTOR WRB"/>
    <property type="match status" value="1"/>
</dbReference>
<evidence type="ECO:0000313" key="9">
    <source>
        <dbReference type="Proteomes" id="UP000245383"/>
    </source>
</evidence>
<dbReference type="STRING" id="133385.A0A2T9Y9F5"/>
<dbReference type="EMBL" id="MBFR01000350">
    <property type="protein sequence ID" value="PVU88963.1"/>
    <property type="molecule type" value="Genomic_DNA"/>
</dbReference>
<dbReference type="OrthoDB" id="69461at2759"/>
<comment type="subcellular location">
    <subcellularLocation>
        <location evidence="1">Endoplasmic reticulum membrane</location>
        <topology evidence="1">Multi-pass membrane protein</topology>
    </subcellularLocation>
</comment>
<dbReference type="InterPro" id="IPR028945">
    <property type="entry name" value="Get1"/>
</dbReference>
<accession>A0A2T9Y9F5</accession>
<feature type="transmembrane region" description="Helical" evidence="7">
    <location>
        <begin position="6"/>
        <end position="27"/>
    </location>
</feature>
<keyword evidence="9" id="KW-1185">Reference proteome</keyword>
<comment type="similarity">
    <text evidence="2">Belongs to the WRB/GET1 family.</text>
</comment>
<evidence type="ECO:0000313" key="8">
    <source>
        <dbReference type="EMBL" id="PVU88963.1"/>
    </source>
</evidence>
<evidence type="ECO:0000256" key="7">
    <source>
        <dbReference type="SAM" id="Phobius"/>
    </source>
</evidence>
<dbReference type="Gene3D" id="1.10.287.660">
    <property type="entry name" value="Helix hairpin bin"/>
    <property type="match status" value="1"/>
</dbReference>
<protein>
    <recommendedName>
        <fullName evidence="10">Guided entry of tail-anchored proteins 1</fullName>
    </recommendedName>
</protein>
<evidence type="ECO:0000256" key="5">
    <source>
        <dbReference type="ARBA" id="ARBA00022989"/>
    </source>
</evidence>
<dbReference type="GO" id="GO:0043495">
    <property type="term" value="F:protein-membrane adaptor activity"/>
    <property type="evidence" value="ECO:0007669"/>
    <property type="project" value="TreeGrafter"/>
</dbReference>
<reference evidence="8 9" key="1">
    <citation type="journal article" date="2018" name="MBio">
        <title>Comparative Genomics Reveals the Core Gene Toolbox for the Fungus-Insect Symbiosis.</title>
        <authorList>
            <person name="Wang Y."/>
            <person name="Stata M."/>
            <person name="Wang W."/>
            <person name="Stajich J.E."/>
            <person name="White M.M."/>
            <person name="Moncalvo J.M."/>
        </authorList>
    </citation>
    <scope>NUCLEOTIDE SEQUENCE [LARGE SCALE GENOMIC DNA]</scope>
    <source>
        <strain evidence="8 9">SWE-8-4</strain>
    </source>
</reference>
<dbReference type="GO" id="GO:0005789">
    <property type="term" value="C:endoplasmic reticulum membrane"/>
    <property type="evidence" value="ECO:0007669"/>
    <property type="project" value="UniProtKB-SubCell"/>
</dbReference>
<sequence length="186" mass="21538">MDKATTFLIFLIELLINLISYCSYSYLSDVLYNLWCKISNNTLPQQVHEIKQDIKQLRLEIKQVSSVDEFSRWAKINRKLEKSTKLFDTKSSDLGIQKTSFKIKASLFIMVAVYGIRLVILYLYYRVPVIHLPASWFYPFGWLLSYPGAPSGTLSVFMWSLASNRVSSHLIRSFNNFFPIAGQRSS</sequence>
<dbReference type="GO" id="GO:0043529">
    <property type="term" value="C:GET complex"/>
    <property type="evidence" value="ECO:0007669"/>
    <property type="project" value="TreeGrafter"/>
</dbReference>
<feature type="transmembrane region" description="Helical" evidence="7">
    <location>
        <begin position="137"/>
        <end position="162"/>
    </location>
</feature>
<feature type="transmembrane region" description="Helical" evidence="7">
    <location>
        <begin position="107"/>
        <end position="125"/>
    </location>
</feature>
<gene>
    <name evidence="8" type="ORF">BB561_005637</name>
</gene>
<keyword evidence="4" id="KW-0256">Endoplasmic reticulum</keyword>